<protein>
    <recommendedName>
        <fullName evidence="6">CNH domain-containing protein</fullName>
    </recommendedName>
</protein>
<accession>A0AA43QJT8</accession>
<feature type="compositionally biased region" description="Polar residues" evidence="5">
    <location>
        <begin position="235"/>
        <end position="261"/>
    </location>
</feature>
<feature type="domain" description="CNH" evidence="6">
    <location>
        <begin position="46"/>
        <end position="456"/>
    </location>
</feature>
<feature type="region of interest" description="Disordered" evidence="5">
    <location>
        <begin position="232"/>
        <end position="353"/>
    </location>
</feature>
<evidence type="ECO:0000256" key="4">
    <source>
        <dbReference type="ARBA" id="ARBA00022927"/>
    </source>
</evidence>
<reference evidence="7" key="1">
    <citation type="journal article" date="2023" name="Genome Biol. Evol.">
        <title>First Whole Genome Sequence and Flow Cytometry Genome Size Data for the Lichen-Forming Fungus Ramalina farinacea (Ascomycota).</title>
        <authorList>
            <person name="Llewellyn T."/>
            <person name="Mian S."/>
            <person name="Hill R."/>
            <person name="Leitch I.J."/>
            <person name="Gaya E."/>
        </authorList>
    </citation>
    <scope>NUCLEOTIDE SEQUENCE</scope>
    <source>
        <strain evidence="7">LIQ254RAFAR</strain>
    </source>
</reference>
<dbReference type="InterPro" id="IPR032914">
    <property type="entry name" value="Vam6/VPS39/TRAP1"/>
</dbReference>
<proteinExistence type="predicted"/>
<dbReference type="GO" id="GO:0016020">
    <property type="term" value="C:membrane"/>
    <property type="evidence" value="ECO:0007669"/>
    <property type="project" value="TreeGrafter"/>
</dbReference>
<feature type="region of interest" description="Disordered" evidence="5">
    <location>
        <begin position="452"/>
        <end position="474"/>
    </location>
</feature>
<dbReference type="EMBL" id="JAPUFD010000006">
    <property type="protein sequence ID" value="MDI1487810.1"/>
    <property type="molecule type" value="Genomic_DNA"/>
</dbReference>
<evidence type="ECO:0000256" key="5">
    <source>
        <dbReference type="SAM" id="MobiDB-lite"/>
    </source>
</evidence>
<dbReference type="Proteomes" id="UP001161017">
    <property type="component" value="Unassembled WGS sequence"/>
</dbReference>
<feature type="compositionally biased region" description="Polar residues" evidence="5">
    <location>
        <begin position="459"/>
        <end position="468"/>
    </location>
</feature>
<organism evidence="7 8">
    <name type="scientific">Ramalina farinacea</name>
    <dbReference type="NCBI Taxonomy" id="258253"/>
    <lineage>
        <taxon>Eukaryota</taxon>
        <taxon>Fungi</taxon>
        <taxon>Dikarya</taxon>
        <taxon>Ascomycota</taxon>
        <taxon>Pezizomycotina</taxon>
        <taxon>Lecanoromycetes</taxon>
        <taxon>OSLEUM clade</taxon>
        <taxon>Lecanoromycetidae</taxon>
        <taxon>Lecanorales</taxon>
        <taxon>Lecanorineae</taxon>
        <taxon>Ramalinaceae</taxon>
        <taxon>Ramalina</taxon>
    </lineage>
</organism>
<evidence type="ECO:0000313" key="8">
    <source>
        <dbReference type="Proteomes" id="UP001161017"/>
    </source>
</evidence>
<dbReference type="Pfam" id="PF10366">
    <property type="entry name" value="Vps39_1"/>
    <property type="match status" value="1"/>
</dbReference>
<name>A0AA43QJT8_9LECA</name>
<dbReference type="GO" id="GO:0015031">
    <property type="term" value="P:protein transport"/>
    <property type="evidence" value="ECO:0007669"/>
    <property type="project" value="UniProtKB-KW"/>
</dbReference>
<evidence type="ECO:0000256" key="1">
    <source>
        <dbReference type="ARBA" id="ARBA00004496"/>
    </source>
</evidence>
<sequence>MESVEIEADDEDCLRREVQDRALTSSFLLKPLVQDIPLSPDGTEGETYITCVELCDDNLYIGTSRAEILHFVSLPSAANDAPHAPSYIFASRLQPAYNAQTAPQPLPGIQQLLLLPKVSKACILCNGTLSFYSLPELSPAFGPTTVANCTWVGGIDLNGSDGSEEHGLVVMICVKNKIRLVRIADEVRRVRDIQFHACLTCARRGDYACVADARGYSLLDVENQQKISLFPISSLDENPTSGQVEDLSSANETPPARTSSLMRPVQEDGKGHSRSTSLGGIVSGIGRRQASPRPESPRPSVAATSPTRTPSHTKTESNPENVAVAATSDNTPLPPPPRSDSLRPPTKRVEQSWQPLISSPTPTEFLLVTGSGRQEAGVGIFVNLDGDVVRGTLEFSRYPSSVVVDGPEPERGIEPGFVLAAMAKLINGEEKVGIEVQRWDVEDNSRKEWLSVPDESTKLPRTSANRSPGSGLRTIETPIAVSNSEIGALLRNERYRLSTMTGTSPDEDDEADVKRQNEERAFGQRLGNQKAKHVYWLGSTIFYLTRNPLALKINAHLDQACNLTGKVPVRKANRASLLRVIDIVRGQEPLTETDFLALEFLRQKTSLILAADLLAFPDLFTRVSTSDLASTGSLLVEGGLDPRVLIGLVPALCDEVLEGVKGIWIHAGLTAAVEVYAKYIREMAAPLADGRGLQFVKHYLYAWRERKGFGSVAAETEVFKTIDAALLQVLLMQDTKSRSAHSKPSPERAELYAFVDSGIDCFERAVEILEAHHRLFTLSKLYQSRRIARKVLETWRRIIETEDDQDRGLLDGEHKVLTYLTKVKDTALVDEYGTWLARRNPYLGVQVFTNDASKVKWEPHQVIMLLRRRAPNAVKEYLEHLVFVKKNIGLANDLISYYLDSVLSVLSTSEEARERLAQSYEFYRALRPPKPTYREYITENALAEPWWHDRLRLLELIGGSHGSDFSYDVGEVLSRIEPFEQDLVPESIILDGRQGRHKQALRLLTHGLGDHHTAVNYCLLGGASIFHPAQGSGDALSAPSREEQSLLFGYLLAEFLGIEDAEDRLERTSELLARFGAWYDVRQVLEQIPETWSVEDLSDFLVSALRRLLQEKNEATMTKALSGAENLQTAHAFVEKMSVLGPQIESVDPT</sequence>
<comment type="subcellular location">
    <subcellularLocation>
        <location evidence="1">Cytoplasm</location>
    </subcellularLocation>
</comment>
<comment type="caution">
    <text evidence="7">The sequence shown here is derived from an EMBL/GenBank/DDBJ whole genome shotgun (WGS) entry which is preliminary data.</text>
</comment>
<evidence type="ECO:0000256" key="2">
    <source>
        <dbReference type="ARBA" id="ARBA00022448"/>
    </source>
</evidence>
<keyword evidence="4" id="KW-0653">Protein transport</keyword>
<dbReference type="PROSITE" id="PS50219">
    <property type="entry name" value="CNH"/>
    <property type="match status" value="1"/>
</dbReference>
<dbReference type="PANTHER" id="PTHR12894">
    <property type="entry name" value="CNH DOMAIN CONTAINING"/>
    <property type="match status" value="1"/>
</dbReference>
<dbReference type="AlphaFoldDB" id="A0AA43QJT8"/>
<feature type="compositionally biased region" description="Polar residues" evidence="5">
    <location>
        <begin position="302"/>
        <end position="320"/>
    </location>
</feature>
<keyword evidence="8" id="KW-1185">Reference proteome</keyword>
<dbReference type="GO" id="GO:0005737">
    <property type="term" value="C:cytoplasm"/>
    <property type="evidence" value="ECO:0007669"/>
    <property type="project" value="UniProtKB-SubCell"/>
</dbReference>
<keyword evidence="2" id="KW-0813">Transport</keyword>
<dbReference type="GO" id="GO:0034058">
    <property type="term" value="P:endosomal vesicle fusion"/>
    <property type="evidence" value="ECO:0007669"/>
    <property type="project" value="TreeGrafter"/>
</dbReference>
<gene>
    <name evidence="7" type="ORF">OHK93_007083</name>
</gene>
<evidence type="ECO:0000313" key="7">
    <source>
        <dbReference type="EMBL" id="MDI1487810.1"/>
    </source>
</evidence>
<evidence type="ECO:0000259" key="6">
    <source>
        <dbReference type="PROSITE" id="PS50219"/>
    </source>
</evidence>
<dbReference type="PANTHER" id="PTHR12894:SF27">
    <property type="entry name" value="TRANSFORMING GROWTH FACTOR-BETA RECEPTOR-ASSOCIATED PROTEIN 1"/>
    <property type="match status" value="1"/>
</dbReference>
<dbReference type="InterPro" id="IPR001180">
    <property type="entry name" value="CNH_dom"/>
</dbReference>
<keyword evidence="3" id="KW-0963">Cytoplasm</keyword>
<evidence type="ECO:0000256" key="3">
    <source>
        <dbReference type="ARBA" id="ARBA00022490"/>
    </source>
</evidence>
<dbReference type="InterPro" id="IPR019452">
    <property type="entry name" value="VPS39/TGF_beta_rcpt-assoc_1"/>
</dbReference>
<dbReference type="GO" id="GO:0006914">
    <property type="term" value="P:autophagy"/>
    <property type="evidence" value="ECO:0007669"/>
    <property type="project" value="TreeGrafter"/>
</dbReference>